<feature type="compositionally biased region" description="Basic and acidic residues" evidence="1">
    <location>
        <begin position="96"/>
        <end position="113"/>
    </location>
</feature>
<evidence type="ECO:0000256" key="1">
    <source>
        <dbReference type="SAM" id="MobiDB-lite"/>
    </source>
</evidence>
<feature type="region of interest" description="Disordered" evidence="1">
    <location>
        <begin position="90"/>
        <end position="164"/>
    </location>
</feature>
<gene>
    <name evidence="2" type="ORF">L203_102344</name>
</gene>
<feature type="region of interest" description="Disordered" evidence="1">
    <location>
        <begin position="181"/>
        <end position="223"/>
    </location>
</feature>
<feature type="region of interest" description="Disordered" evidence="1">
    <location>
        <begin position="1"/>
        <end position="21"/>
    </location>
</feature>
<dbReference type="OrthoDB" id="2573334at2759"/>
<evidence type="ECO:0000313" key="2">
    <source>
        <dbReference type="EMBL" id="WVN87167.1"/>
    </source>
</evidence>
<feature type="compositionally biased region" description="Polar residues" evidence="1">
    <location>
        <begin position="648"/>
        <end position="666"/>
    </location>
</feature>
<proteinExistence type="predicted"/>
<keyword evidence="3" id="KW-1185">Reference proteome</keyword>
<feature type="region of interest" description="Disordered" evidence="1">
    <location>
        <begin position="628"/>
        <end position="666"/>
    </location>
</feature>
<dbReference type="VEuPathDB" id="FungiDB:L203_04801"/>
<reference evidence="2" key="3">
    <citation type="submission" date="2024-01" db="EMBL/GenBank/DDBJ databases">
        <authorList>
            <person name="Coelho M.A."/>
            <person name="David-Palma M."/>
            <person name="Shea T."/>
            <person name="Sun S."/>
            <person name="Cuomo C.A."/>
            <person name="Heitman J."/>
        </authorList>
    </citation>
    <scope>NUCLEOTIDE SEQUENCE</scope>
    <source>
        <strain evidence="2">CBS 7841</strain>
    </source>
</reference>
<dbReference type="EMBL" id="CP143786">
    <property type="protein sequence ID" value="WVN87167.1"/>
    <property type="molecule type" value="Genomic_DNA"/>
</dbReference>
<feature type="region of interest" description="Disordered" evidence="1">
    <location>
        <begin position="332"/>
        <end position="351"/>
    </location>
</feature>
<feature type="compositionally biased region" description="Basic and acidic residues" evidence="1">
    <location>
        <begin position="143"/>
        <end position="152"/>
    </location>
</feature>
<feature type="region of interest" description="Disordered" evidence="1">
    <location>
        <begin position="545"/>
        <end position="574"/>
    </location>
</feature>
<organism evidence="2 3">
    <name type="scientific">Cryptococcus depauperatus CBS 7841</name>
    <dbReference type="NCBI Taxonomy" id="1295531"/>
    <lineage>
        <taxon>Eukaryota</taxon>
        <taxon>Fungi</taxon>
        <taxon>Dikarya</taxon>
        <taxon>Basidiomycota</taxon>
        <taxon>Agaricomycotina</taxon>
        <taxon>Tremellomycetes</taxon>
        <taxon>Tremellales</taxon>
        <taxon>Cryptococcaceae</taxon>
        <taxon>Cryptococcus</taxon>
    </lineage>
</organism>
<name>A0A1E3ICR7_9TREE</name>
<accession>A0A1E3ICR7</accession>
<sequence length="666" mass="74525">MSAWRACFRSPSPSTDEEGGLPLQYSTSGYVDLVNDLDLNFREDKAVYCATPSSIAKMKSDKTNARKIENIIPATDRANCAYVPREANITSPRPKISKDSRGRHQKNARESIGKEIVTGKHLLNAKSSTRSFAGHDSNTFESKTCKNQEELSSKNGGILVNNPLPKPSILDVIRKYEVAEEKKAKRREDAKDKRKKSTQTKKNTDKDKIEFRRLPKGAGPTDEYPILMALDKQRSLPQKVEKPIDTLLTKRNRIPSYLKPRINSQEIDNLISNTTNQGDGGTMGDAMSDGPISPETWSAKRELMPSTSTLVNEKVVQRTKINEIRDHFRTPACTVTPASSDPEHKKPYNSSPRISVEHRVNRVLTSSPDATSIGCPSIIVQTPSLTPHDKHNTMATGLLTSNSPLAGRGKSKQMLDRTVFIRDNQRSELHFSLNPDTYRDRMKDEFQYMDTKRLGKGAQGFNYQYKLQPTSSVLSCPVPRGLPFPVQNLPLNRSTPEWSISPTECKSSKTSRRLKYSSTTKPSMPSMLPIPCLITTSSSSINESLSLENKQAKSPPRKRPKLKIFTPTPKENGQSSRALYTLKTIRGNQFMPAIEKQDLNILDGKAKGSSSEYSFALFQRSNARQDSTNTIFSSGSYYRAATPEARPSRTSDISLQDQNQRQDSWE</sequence>
<feature type="compositionally biased region" description="Basic and acidic residues" evidence="1">
    <location>
        <begin position="202"/>
        <end position="213"/>
    </location>
</feature>
<feature type="compositionally biased region" description="Basic and acidic residues" evidence="1">
    <location>
        <begin position="181"/>
        <end position="192"/>
    </location>
</feature>
<dbReference type="Proteomes" id="UP000094043">
    <property type="component" value="Chromosome 3"/>
</dbReference>
<reference evidence="2" key="2">
    <citation type="journal article" date="2022" name="Elife">
        <title>Obligate sexual reproduction of a homothallic fungus closely related to the Cryptococcus pathogenic species complex.</title>
        <authorList>
            <person name="Passer A.R."/>
            <person name="Clancey S.A."/>
            <person name="Shea T."/>
            <person name="David-Palma M."/>
            <person name="Averette A.F."/>
            <person name="Boekhout T."/>
            <person name="Porcel B.M."/>
            <person name="Nowrousian M."/>
            <person name="Cuomo C.A."/>
            <person name="Sun S."/>
            <person name="Heitman J."/>
            <person name="Coelho M.A."/>
        </authorList>
    </citation>
    <scope>NUCLEOTIDE SEQUENCE</scope>
    <source>
        <strain evidence="2">CBS 7841</strain>
    </source>
</reference>
<dbReference type="RefSeq" id="XP_066067867.1">
    <property type="nucleotide sequence ID" value="XM_066211770.1"/>
</dbReference>
<protein>
    <submittedName>
        <fullName evidence="2">Uncharacterized protein</fullName>
    </submittedName>
</protein>
<dbReference type="GeneID" id="91086556"/>
<reference evidence="2" key="1">
    <citation type="submission" date="2016-06" db="EMBL/GenBank/DDBJ databases">
        <authorList>
            <person name="Cuomo C."/>
            <person name="Litvintseva A."/>
            <person name="Heitman J."/>
            <person name="Chen Y."/>
            <person name="Sun S."/>
            <person name="Springer D."/>
            <person name="Dromer F."/>
            <person name="Young S."/>
            <person name="Zeng Q."/>
            <person name="Chapman S."/>
            <person name="Gujja S."/>
            <person name="Saif S."/>
            <person name="Birren B."/>
        </authorList>
    </citation>
    <scope>NUCLEOTIDE SEQUENCE</scope>
    <source>
        <strain evidence="2">CBS 7841</strain>
    </source>
</reference>
<feature type="compositionally biased region" description="Polar residues" evidence="1">
    <location>
        <begin position="125"/>
        <end position="142"/>
    </location>
</feature>
<dbReference type="AlphaFoldDB" id="A0A1E3ICR7"/>
<dbReference type="KEGG" id="cdep:91086556"/>
<evidence type="ECO:0000313" key="3">
    <source>
        <dbReference type="Proteomes" id="UP000094043"/>
    </source>
</evidence>